<dbReference type="EMBL" id="JARPOI010000017">
    <property type="protein sequence ID" value="KAJ9141135.1"/>
    <property type="molecule type" value="Genomic_DNA"/>
</dbReference>
<evidence type="ECO:0008006" key="3">
    <source>
        <dbReference type="Google" id="ProtNLM"/>
    </source>
</evidence>
<feature type="non-terminal residue" evidence="1">
    <location>
        <position position="142"/>
    </location>
</feature>
<keyword evidence="2" id="KW-1185">Reference proteome</keyword>
<name>A0ABQ9KPC5_HEVBR</name>
<gene>
    <name evidence="1" type="ORF">P3X46_031709</name>
</gene>
<accession>A0ABQ9KPC5</accession>
<protein>
    <recommendedName>
        <fullName evidence="3">Retrotransposon gag domain-containing protein</fullName>
    </recommendedName>
</protein>
<dbReference type="Proteomes" id="UP001174677">
    <property type="component" value="Chromosome 17"/>
</dbReference>
<evidence type="ECO:0000313" key="1">
    <source>
        <dbReference type="EMBL" id="KAJ9141135.1"/>
    </source>
</evidence>
<proteinExistence type="predicted"/>
<comment type="caution">
    <text evidence="1">The sequence shown here is derived from an EMBL/GenBank/DDBJ whole genome shotgun (WGS) entry which is preliminary data.</text>
</comment>
<reference evidence="1" key="1">
    <citation type="journal article" date="2023" name="Plant Biotechnol. J.">
        <title>Chromosome-level wild Hevea brasiliensis genome provides new tools for genomic-assisted breeding and valuable loci to elevate rubber yield.</title>
        <authorList>
            <person name="Cheng H."/>
            <person name="Song X."/>
            <person name="Hu Y."/>
            <person name="Wu T."/>
            <person name="Yang Q."/>
            <person name="An Z."/>
            <person name="Feng S."/>
            <person name="Deng Z."/>
            <person name="Wu W."/>
            <person name="Zeng X."/>
            <person name="Tu M."/>
            <person name="Wang X."/>
            <person name="Huang H."/>
        </authorList>
    </citation>
    <scope>NUCLEOTIDE SEQUENCE</scope>
    <source>
        <strain evidence="1">MT/VB/25A 57/8</strain>
    </source>
</reference>
<sequence>MEEGDHSVDQSIEAEVQGDAPGLHNVSGSVAPAPAVPQFPAQFAQQMAAMFQQMAGNVPTQVPIQTPVVQPQSPTRQYDKLMKYGATEFKGTVDPLEAEQWLERMDRVFKKLHCTEELRFEYSVSLLQGDAYDWWKTIPHSL</sequence>
<organism evidence="1 2">
    <name type="scientific">Hevea brasiliensis</name>
    <name type="common">Para rubber tree</name>
    <name type="synonym">Siphonia brasiliensis</name>
    <dbReference type="NCBI Taxonomy" id="3981"/>
    <lineage>
        <taxon>Eukaryota</taxon>
        <taxon>Viridiplantae</taxon>
        <taxon>Streptophyta</taxon>
        <taxon>Embryophyta</taxon>
        <taxon>Tracheophyta</taxon>
        <taxon>Spermatophyta</taxon>
        <taxon>Magnoliopsida</taxon>
        <taxon>eudicotyledons</taxon>
        <taxon>Gunneridae</taxon>
        <taxon>Pentapetalae</taxon>
        <taxon>rosids</taxon>
        <taxon>fabids</taxon>
        <taxon>Malpighiales</taxon>
        <taxon>Euphorbiaceae</taxon>
        <taxon>Crotonoideae</taxon>
        <taxon>Micrandreae</taxon>
        <taxon>Hevea</taxon>
    </lineage>
</organism>
<evidence type="ECO:0000313" key="2">
    <source>
        <dbReference type="Proteomes" id="UP001174677"/>
    </source>
</evidence>